<dbReference type="SUPFAM" id="SSF55785">
    <property type="entry name" value="PYP-like sensor domain (PAS domain)"/>
    <property type="match status" value="1"/>
</dbReference>
<evidence type="ECO:0000313" key="9">
    <source>
        <dbReference type="Proteomes" id="UP001396646"/>
    </source>
</evidence>
<dbReference type="InterPro" id="IPR003661">
    <property type="entry name" value="HisK_dim/P_dom"/>
</dbReference>
<dbReference type="SMART" id="SM00388">
    <property type="entry name" value="HisKA"/>
    <property type="match status" value="1"/>
</dbReference>
<evidence type="ECO:0000256" key="3">
    <source>
        <dbReference type="ARBA" id="ARBA00022553"/>
    </source>
</evidence>
<evidence type="ECO:0000256" key="2">
    <source>
        <dbReference type="ARBA" id="ARBA00012438"/>
    </source>
</evidence>
<evidence type="ECO:0000259" key="7">
    <source>
        <dbReference type="PROSITE" id="PS50113"/>
    </source>
</evidence>
<feature type="domain" description="Histidine kinase" evidence="6">
    <location>
        <begin position="152"/>
        <end position="368"/>
    </location>
</feature>
<dbReference type="SMART" id="SM00086">
    <property type="entry name" value="PAC"/>
    <property type="match status" value="1"/>
</dbReference>
<sequence>MKHKTKQLSEKLLIKENAVETSINAISFADLNANLTYVNPAFLKLWGYDDETQVQGRSILKFWKRNGRAEKILGKLLSEKRWEGEVVGVKKDGTEFPLLLSANMVLNKNGEPLGIMGSAVDITEFKKAEKAMIDGKFAAEAANKAKTELLRNVSHELRTPLNSIIGFSNVLVDEDLTEKQMKYANTVLKNGKQLLGIFNNVLSISNVELMKMNLEIQSFSVPDVVKDVETSLIPFSASKDIDLTFDIDANLGIVNADKEKIRQTLYNLTENAIKFTPAKGSVSVTAKRADEFMEISIRDTGIGISLEEQKRLFIPFMQLDGSITRKYGGVGLGLAIAKNFVETHGGEIWVESEVGNGSTFGFTIPTDSMDPDL</sequence>
<proteinExistence type="predicted"/>
<dbReference type="PANTHER" id="PTHR43047">
    <property type="entry name" value="TWO-COMPONENT HISTIDINE PROTEIN KINASE"/>
    <property type="match status" value="1"/>
</dbReference>
<evidence type="ECO:0000256" key="1">
    <source>
        <dbReference type="ARBA" id="ARBA00000085"/>
    </source>
</evidence>
<accession>A0ABU9KV08</accession>
<gene>
    <name evidence="8" type="ORF">WOA13_10465</name>
</gene>
<dbReference type="InterPro" id="IPR036097">
    <property type="entry name" value="HisK_dim/P_sf"/>
</dbReference>
<dbReference type="NCBIfam" id="TIGR00229">
    <property type="entry name" value="sensory_box"/>
    <property type="match status" value="1"/>
</dbReference>
<dbReference type="SUPFAM" id="SSF47384">
    <property type="entry name" value="Homodimeric domain of signal transducing histidine kinase"/>
    <property type="match status" value="1"/>
</dbReference>
<dbReference type="InterPro" id="IPR035965">
    <property type="entry name" value="PAS-like_dom_sf"/>
</dbReference>
<dbReference type="PROSITE" id="PS50109">
    <property type="entry name" value="HIS_KIN"/>
    <property type="match status" value="1"/>
</dbReference>
<dbReference type="InterPro" id="IPR005467">
    <property type="entry name" value="His_kinase_dom"/>
</dbReference>
<dbReference type="InterPro" id="IPR003594">
    <property type="entry name" value="HATPase_dom"/>
</dbReference>
<dbReference type="EC" id="2.7.13.3" evidence="2"/>
<name>A0ABU9KV08_9EURY</name>
<dbReference type="InterPro" id="IPR001610">
    <property type="entry name" value="PAC"/>
</dbReference>
<dbReference type="SUPFAM" id="SSF55874">
    <property type="entry name" value="ATPase domain of HSP90 chaperone/DNA topoisomerase II/histidine kinase"/>
    <property type="match status" value="1"/>
</dbReference>
<keyword evidence="5 8" id="KW-0418">Kinase</keyword>
<evidence type="ECO:0000313" key="8">
    <source>
        <dbReference type="EMBL" id="MEL4306242.1"/>
    </source>
</evidence>
<evidence type="ECO:0000256" key="4">
    <source>
        <dbReference type="ARBA" id="ARBA00022679"/>
    </source>
</evidence>
<dbReference type="Gene3D" id="1.10.287.130">
    <property type="match status" value="1"/>
</dbReference>
<dbReference type="InterPro" id="IPR000014">
    <property type="entry name" value="PAS"/>
</dbReference>
<dbReference type="CDD" id="cd00082">
    <property type="entry name" value="HisKA"/>
    <property type="match status" value="1"/>
</dbReference>
<dbReference type="Gene3D" id="3.30.565.10">
    <property type="entry name" value="Histidine kinase-like ATPase, C-terminal domain"/>
    <property type="match status" value="1"/>
</dbReference>
<dbReference type="Proteomes" id="UP001396646">
    <property type="component" value="Unassembled WGS sequence"/>
</dbReference>
<evidence type="ECO:0000259" key="6">
    <source>
        <dbReference type="PROSITE" id="PS50109"/>
    </source>
</evidence>
<dbReference type="InterPro" id="IPR000700">
    <property type="entry name" value="PAS-assoc_C"/>
</dbReference>
<protein>
    <recommendedName>
        <fullName evidence="2">histidine kinase</fullName>
        <ecNumber evidence="2">2.7.13.3</ecNumber>
    </recommendedName>
</protein>
<comment type="caution">
    <text evidence="8">The sequence shown here is derived from an EMBL/GenBank/DDBJ whole genome shotgun (WGS) entry which is preliminary data.</text>
</comment>
<keyword evidence="9" id="KW-1185">Reference proteome</keyword>
<dbReference type="CDD" id="cd00130">
    <property type="entry name" value="PAS"/>
    <property type="match status" value="1"/>
</dbReference>
<feature type="domain" description="PAC" evidence="7">
    <location>
        <begin position="80"/>
        <end position="134"/>
    </location>
</feature>
<keyword evidence="4 8" id="KW-0808">Transferase</keyword>
<comment type="catalytic activity">
    <reaction evidence="1">
        <text>ATP + protein L-histidine = ADP + protein N-phospho-L-histidine.</text>
        <dbReference type="EC" id="2.7.13.3"/>
    </reaction>
</comment>
<dbReference type="GO" id="GO:0004673">
    <property type="term" value="F:protein histidine kinase activity"/>
    <property type="evidence" value="ECO:0007669"/>
    <property type="project" value="UniProtKB-EC"/>
</dbReference>
<dbReference type="SMART" id="SM00387">
    <property type="entry name" value="HATPase_c"/>
    <property type="match status" value="1"/>
</dbReference>
<organism evidence="8 9">
    <name type="scientific">Methanococcoides cohabitans</name>
    <dbReference type="NCBI Taxonomy" id="3136559"/>
    <lineage>
        <taxon>Archaea</taxon>
        <taxon>Methanobacteriati</taxon>
        <taxon>Methanobacteriota</taxon>
        <taxon>Stenosarchaea group</taxon>
        <taxon>Methanomicrobia</taxon>
        <taxon>Methanosarcinales</taxon>
        <taxon>Methanosarcinaceae</taxon>
        <taxon>Methanococcoides</taxon>
    </lineage>
</organism>
<dbReference type="InterPro" id="IPR036890">
    <property type="entry name" value="HATPase_C_sf"/>
</dbReference>
<evidence type="ECO:0000256" key="5">
    <source>
        <dbReference type="ARBA" id="ARBA00022777"/>
    </source>
</evidence>
<dbReference type="RefSeq" id="WP_342127849.1">
    <property type="nucleotide sequence ID" value="NZ_JBCAUS010000007.1"/>
</dbReference>
<dbReference type="PRINTS" id="PR00344">
    <property type="entry name" value="BCTRLSENSOR"/>
</dbReference>
<dbReference type="Pfam" id="PF13426">
    <property type="entry name" value="PAS_9"/>
    <property type="match status" value="1"/>
</dbReference>
<keyword evidence="3" id="KW-0597">Phosphoprotein</keyword>
<dbReference type="Pfam" id="PF00512">
    <property type="entry name" value="HisKA"/>
    <property type="match status" value="1"/>
</dbReference>
<dbReference type="CDD" id="cd16922">
    <property type="entry name" value="HATPase_EvgS-ArcB-TorS-like"/>
    <property type="match status" value="1"/>
</dbReference>
<dbReference type="Gene3D" id="3.30.450.20">
    <property type="entry name" value="PAS domain"/>
    <property type="match status" value="1"/>
</dbReference>
<dbReference type="PROSITE" id="PS50113">
    <property type="entry name" value="PAC"/>
    <property type="match status" value="1"/>
</dbReference>
<dbReference type="Pfam" id="PF02518">
    <property type="entry name" value="HATPase_c"/>
    <property type="match status" value="1"/>
</dbReference>
<dbReference type="PANTHER" id="PTHR43047:SF72">
    <property type="entry name" value="OSMOSENSING HISTIDINE PROTEIN KINASE SLN1"/>
    <property type="match status" value="1"/>
</dbReference>
<reference evidence="8 9" key="1">
    <citation type="submission" date="2024-04" db="EMBL/GenBank/DDBJ databases">
        <title>Methanococcoides sp. LMO-2.</title>
        <authorList>
            <person name="Liang L."/>
        </authorList>
    </citation>
    <scope>NUCLEOTIDE SEQUENCE [LARGE SCALE GENOMIC DNA]</scope>
    <source>
        <strain evidence="8 9">LMO-2</strain>
    </source>
</reference>
<dbReference type="EMBL" id="JBCAUS010000007">
    <property type="protein sequence ID" value="MEL4306242.1"/>
    <property type="molecule type" value="Genomic_DNA"/>
</dbReference>
<dbReference type="InterPro" id="IPR004358">
    <property type="entry name" value="Sig_transdc_His_kin-like_C"/>
</dbReference>